<gene>
    <name evidence="6" type="ORF">HGG82_16210</name>
</gene>
<dbReference type="EC" id="2.5.1.25" evidence="1"/>
<dbReference type="PANTHER" id="PTHR21392:SF1">
    <property type="entry name" value="TRNA-URIDINE AMINOCARBOXYPROPYLTRANSFERASE"/>
    <property type="match status" value="1"/>
</dbReference>
<dbReference type="InterPro" id="IPR005636">
    <property type="entry name" value="DTW"/>
</dbReference>
<keyword evidence="2" id="KW-0808">Transferase</keyword>
<evidence type="ECO:0000256" key="2">
    <source>
        <dbReference type="ARBA" id="ARBA00022679"/>
    </source>
</evidence>
<name>A0A847RAU3_9GAMM</name>
<dbReference type="AlphaFoldDB" id="A0A847RAU3"/>
<dbReference type="Pfam" id="PF03942">
    <property type="entry name" value="DTW"/>
    <property type="match status" value="1"/>
</dbReference>
<organism evidence="6 7">
    <name type="scientific">Marinomonas profundi</name>
    <dbReference type="NCBI Taxonomy" id="2726122"/>
    <lineage>
        <taxon>Bacteria</taxon>
        <taxon>Pseudomonadati</taxon>
        <taxon>Pseudomonadota</taxon>
        <taxon>Gammaproteobacteria</taxon>
        <taxon>Oceanospirillales</taxon>
        <taxon>Oceanospirillaceae</taxon>
        <taxon>Marinomonas</taxon>
    </lineage>
</organism>
<evidence type="ECO:0000256" key="4">
    <source>
        <dbReference type="ARBA" id="ARBA00022694"/>
    </source>
</evidence>
<keyword evidence="7" id="KW-1185">Reference proteome</keyword>
<evidence type="ECO:0000256" key="3">
    <source>
        <dbReference type="ARBA" id="ARBA00022691"/>
    </source>
</evidence>
<proteinExistence type="predicted"/>
<sequence length="152" mass="17485">MKIWLLSHSEELKKTTGTGRLVKDVLGQQCDIIVWSRVAPSEAILHLSPTNTLLIYPSEKPEQTDTDDDQLNVDNIIIIDGTWQQARKIYNQSPYLKIFKHHEITAVNSVYKKRRNQKNQGLCTAEVAIHLLNKYQHPATAILFDRFTAFNQ</sequence>
<dbReference type="GO" id="GO:0008033">
    <property type="term" value="P:tRNA processing"/>
    <property type="evidence" value="ECO:0007669"/>
    <property type="project" value="UniProtKB-KW"/>
</dbReference>
<keyword evidence="3" id="KW-0949">S-adenosyl-L-methionine</keyword>
<feature type="domain" description="DTW" evidence="5">
    <location>
        <begin position="1"/>
        <end position="152"/>
    </location>
</feature>
<dbReference type="EMBL" id="JABAEK010000030">
    <property type="protein sequence ID" value="NLQ19146.1"/>
    <property type="molecule type" value="Genomic_DNA"/>
</dbReference>
<evidence type="ECO:0000313" key="6">
    <source>
        <dbReference type="EMBL" id="NLQ19146.1"/>
    </source>
</evidence>
<dbReference type="PANTHER" id="PTHR21392">
    <property type="entry name" value="TRNA-URIDINE AMINOCARBOXYPROPYLTRANSFERASE 2"/>
    <property type="match status" value="1"/>
</dbReference>
<evidence type="ECO:0000259" key="5">
    <source>
        <dbReference type="SMART" id="SM01144"/>
    </source>
</evidence>
<comment type="caution">
    <text evidence="6">The sequence shown here is derived from an EMBL/GenBank/DDBJ whole genome shotgun (WGS) entry which is preliminary data.</text>
</comment>
<evidence type="ECO:0000256" key="1">
    <source>
        <dbReference type="ARBA" id="ARBA00012386"/>
    </source>
</evidence>
<dbReference type="RefSeq" id="WP_168827584.1">
    <property type="nucleotide sequence ID" value="NZ_CP073013.1"/>
</dbReference>
<protein>
    <recommendedName>
        <fullName evidence="1">tRNA-uridine aminocarboxypropyltransferase</fullName>
        <ecNumber evidence="1">2.5.1.25</ecNumber>
    </recommendedName>
</protein>
<dbReference type="SMART" id="SM01144">
    <property type="entry name" value="DTW"/>
    <property type="match status" value="1"/>
</dbReference>
<dbReference type="Proteomes" id="UP000586067">
    <property type="component" value="Unassembled WGS sequence"/>
</dbReference>
<reference evidence="6 7" key="1">
    <citation type="submission" date="2020-04" db="EMBL/GenBank/DDBJ databases">
        <title>Marinomonas sp. M1K-6 isolated from the deep seawater of the Mariana Trench.</title>
        <authorList>
            <person name="Li Y."/>
        </authorList>
    </citation>
    <scope>NUCLEOTIDE SEQUENCE [LARGE SCALE GENOMIC DNA]</scope>
    <source>
        <strain evidence="6 7">M1K-6</strain>
    </source>
</reference>
<evidence type="ECO:0000313" key="7">
    <source>
        <dbReference type="Proteomes" id="UP000586067"/>
    </source>
</evidence>
<accession>A0A847RAU3</accession>
<dbReference type="InterPro" id="IPR039262">
    <property type="entry name" value="DTWD2/TAPT"/>
</dbReference>
<dbReference type="GO" id="GO:0016432">
    <property type="term" value="F:tRNA-uridine aminocarboxypropyltransferase activity"/>
    <property type="evidence" value="ECO:0007669"/>
    <property type="project" value="UniProtKB-EC"/>
</dbReference>
<keyword evidence="4" id="KW-0819">tRNA processing</keyword>